<dbReference type="AlphaFoldDB" id="A0A9X0D797"/>
<dbReference type="OrthoDB" id="5988517at2759"/>
<gene>
    <name evidence="1" type="ORF">OS493_028074</name>
</gene>
<dbReference type="Proteomes" id="UP001163046">
    <property type="component" value="Unassembled WGS sequence"/>
</dbReference>
<reference evidence="1" key="1">
    <citation type="submission" date="2023-01" db="EMBL/GenBank/DDBJ databases">
        <title>Genome assembly of the deep-sea coral Lophelia pertusa.</title>
        <authorList>
            <person name="Herrera S."/>
            <person name="Cordes E."/>
        </authorList>
    </citation>
    <scope>NUCLEOTIDE SEQUENCE</scope>
    <source>
        <strain evidence="1">USNM1676648</strain>
        <tissue evidence="1">Polyp</tissue>
    </source>
</reference>
<sequence length="89" mass="9458">LPRGNANSRTYNDGDTIIYHNVTSPVDQATCTSCSCSNGGITDCNSYHCDVGFAGPIEACDNWITGEEGVCCPRCNCNEGDTWLSMSAP</sequence>
<comment type="caution">
    <text evidence="1">The sequence shown here is derived from an EMBL/GenBank/DDBJ whole genome shotgun (WGS) entry which is preliminary data.</text>
</comment>
<proteinExistence type="predicted"/>
<organism evidence="1 2">
    <name type="scientific">Desmophyllum pertusum</name>
    <dbReference type="NCBI Taxonomy" id="174260"/>
    <lineage>
        <taxon>Eukaryota</taxon>
        <taxon>Metazoa</taxon>
        <taxon>Cnidaria</taxon>
        <taxon>Anthozoa</taxon>
        <taxon>Hexacorallia</taxon>
        <taxon>Scleractinia</taxon>
        <taxon>Caryophylliina</taxon>
        <taxon>Caryophylliidae</taxon>
        <taxon>Desmophyllum</taxon>
    </lineage>
</organism>
<evidence type="ECO:0008006" key="3">
    <source>
        <dbReference type="Google" id="ProtNLM"/>
    </source>
</evidence>
<keyword evidence="2" id="KW-1185">Reference proteome</keyword>
<feature type="non-terminal residue" evidence="1">
    <location>
        <position position="89"/>
    </location>
</feature>
<evidence type="ECO:0000313" key="2">
    <source>
        <dbReference type="Proteomes" id="UP001163046"/>
    </source>
</evidence>
<feature type="non-terminal residue" evidence="1">
    <location>
        <position position="1"/>
    </location>
</feature>
<accession>A0A9X0D797</accession>
<dbReference type="EMBL" id="MU825422">
    <property type="protein sequence ID" value="KAJ7390012.1"/>
    <property type="molecule type" value="Genomic_DNA"/>
</dbReference>
<name>A0A9X0D797_9CNID</name>
<evidence type="ECO:0000313" key="1">
    <source>
        <dbReference type="EMBL" id="KAJ7390012.1"/>
    </source>
</evidence>
<protein>
    <recommendedName>
        <fullName evidence="3">VWFC domain-containing protein</fullName>
    </recommendedName>
</protein>